<dbReference type="InterPro" id="IPR023578">
    <property type="entry name" value="Ras_GEF_dom_sf"/>
</dbReference>
<keyword evidence="1 2" id="KW-0344">Guanine-nucleotide releasing factor</keyword>
<dbReference type="InterPro" id="IPR036964">
    <property type="entry name" value="RASGEF_cat_dom_sf"/>
</dbReference>
<dbReference type="GO" id="GO:0016324">
    <property type="term" value="C:apical plasma membrane"/>
    <property type="evidence" value="ECO:0007669"/>
    <property type="project" value="TreeGrafter"/>
</dbReference>
<feature type="compositionally biased region" description="Basic and acidic residues" evidence="3">
    <location>
        <begin position="139"/>
        <end position="157"/>
    </location>
</feature>
<feature type="region of interest" description="Disordered" evidence="3">
    <location>
        <begin position="1084"/>
        <end position="1128"/>
    </location>
</feature>
<dbReference type="InterPro" id="IPR000651">
    <property type="entry name" value="Ras-like_Gua-exchang_fac_N"/>
</dbReference>
<dbReference type="SMART" id="SM00147">
    <property type="entry name" value="RasGEF"/>
    <property type="match status" value="1"/>
</dbReference>
<dbReference type="InterPro" id="IPR000595">
    <property type="entry name" value="cNMP-bd_dom"/>
</dbReference>
<reference evidence="9 10" key="1">
    <citation type="journal article" date="2017" name="PLoS Biol.">
        <title>The sea cucumber genome provides insights into morphological evolution and visceral regeneration.</title>
        <authorList>
            <person name="Zhang X."/>
            <person name="Sun L."/>
            <person name="Yuan J."/>
            <person name="Sun Y."/>
            <person name="Gao Y."/>
            <person name="Zhang L."/>
            <person name="Li S."/>
            <person name="Dai H."/>
            <person name="Hamel J.F."/>
            <person name="Liu C."/>
            <person name="Yu Y."/>
            <person name="Liu S."/>
            <person name="Lin W."/>
            <person name="Guo K."/>
            <person name="Jin S."/>
            <person name="Xu P."/>
            <person name="Storey K.B."/>
            <person name="Huan P."/>
            <person name="Zhang T."/>
            <person name="Zhou Y."/>
            <person name="Zhang J."/>
            <person name="Lin C."/>
            <person name="Li X."/>
            <person name="Xing L."/>
            <person name="Huo D."/>
            <person name="Sun M."/>
            <person name="Wang L."/>
            <person name="Mercier A."/>
            <person name="Li F."/>
            <person name="Yang H."/>
            <person name="Xiang J."/>
        </authorList>
    </citation>
    <scope>NUCLEOTIDE SEQUENCE [LARGE SCALE GENOMIC DNA]</scope>
    <source>
        <strain evidence="9">Shaxun</strain>
        <tissue evidence="9">Muscle</tissue>
    </source>
</reference>
<feature type="domain" description="Cyclic nucleotide-binding" evidence="5">
    <location>
        <begin position="274"/>
        <end position="387"/>
    </location>
</feature>
<dbReference type="InterPro" id="IPR000159">
    <property type="entry name" value="RA_dom"/>
</dbReference>
<dbReference type="InterPro" id="IPR008937">
    <property type="entry name" value="Ras-like_GEF"/>
</dbReference>
<feature type="compositionally biased region" description="Basic and acidic residues" evidence="3">
    <location>
        <begin position="1257"/>
        <end position="1270"/>
    </location>
</feature>
<dbReference type="CDD" id="cd00155">
    <property type="entry name" value="RasGEF"/>
    <property type="match status" value="1"/>
</dbReference>
<dbReference type="CDD" id="cd00038">
    <property type="entry name" value="CAP_ED"/>
    <property type="match status" value="1"/>
</dbReference>
<organism evidence="9 10">
    <name type="scientific">Stichopus japonicus</name>
    <name type="common">Sea cucumber</name>
    <dbReference type="NCBI Taxonomy" id="307972"/>
    <lineage>
        <taxon>Eukaryota</taxon>
        <taxon>Metazoa</taxon>
        <taxon>Echinodermata</taxon>
        <taxon>Eleutherozoa</taxon>
        <taxon>Echinozoa</taxon>
        <taxon>Holothuroidea</taxon>
        <taxon>Aspidochirotacea</taxon>
        <taxon>Aspidochirotida</taxon>
        <taxon>Stichopodidae</taxon>
        <taxon>Apostichopus</taxon>
    </lineage>
</organism>
<keyword evidence="10" id="KW-1185">Reference proteome</keyword>
<dbReference type="Gene3D" id="2.60.120.10">
    <property type="entry name" value="Jelly Rolls"/>
    <property type="match status" value="2"/>
</dbReference>
<dbReference type="GO" id="GO:0007265">
    <property type="term" value="P:Ras protein signal transduction"/>
    <property type="evidence" value="ECO:0007669"/>
    <property type="project" value="TreeGrafter"/>
</dbReference>
<feature type="compositionally biased region" description="Acidic residues" evidence="3">
    <location>
        <begin position="1284"/>
        <end position="1296"/>
    </location>
</feature>
<dbReference type="SUPFAM" id="SSF50156">
    <property type="entry name" value="PDZ domain-like"/>
    <property type="match status" value="1"/>
</dbReference>
<dbReference type="PROSITE" id="PS50042">
    <property type="entry name" value="CNMP_BINDING_3"/>
    <property type="match status" value="1"/>
</dbReference>
<dbReference type="CDD" id="cd06224">
    <property type="entry name" value="REM"/>
    <property type="match status" value="1"/>
</dbReference>
<dbReference type="Gene3D" id="2.30.42.10">
    <property type="match status" value="1"/>
</dbReference>
<dbReference type="PROSITE" id="PS50212">
    <property type="entry name" value="RASGEF_NTER"/>
    <property type="match status" value="1"/>
</dbReference>
<feature type="domain" description="N-terminal Ras-GEF" evidence="8">
    <location>
        <begin position="404"/>
        <end position="518"/>
    </location>
</feature>
<dbReference type="PROSITE" id="PS50009">
    <property type="entry name" value="RASGEF_CAT"/>
    <property type="match status" value="1"/>
</dbReference>
<dbReference type="Gene3D" id="3.10.20.90">
    <property type="entry name" value="Phosphatidylinositol 3-kinase Catalytic Subunit, Chain A, domain 1"/>
    <property type="match status" value="1"/>
</dbReference>
<proteinExistence type="predicted"/>
<evidence type="ECO:0000259" key="6">
    <source>
        <dbReference type="PROSITE" id="PS50106"/>
    </source>
</evidence>
<dbReference type="STRING" id="307972.A0A2G8K0Y6"/>
<gene>
    <name evidence="9" type="ORF">BSL78_21509</name>
</gene>
<feature type="region of interest" description="Disordered" evidence="3">
    <location>
        <begin position="1015"/>
        <end position="1034"/>
    </location>
</feature>
<dbReference type="PANTHER" id="PTHR23113:SF249">
    <property type="entry name" value="RAP GUANINE NUCLEOTIDE EXCHANGE FACTOR 6"/>
    <property type="match status" value="1"/>
</dbReference>
<evidence type="ECO:0000313" key="10">
    <source>
        <dbReference type="Proteomes" id="UP000230750"/>
    </source>
</evidence>
<evidence type="ECO:0000256" key="1">
    <source>
        <dbReference type="ARBA" id="ARBA00022658"/>
    </source>
</evidence>
<feature type="non-terminal residue" evidence="9">
    <location>
        <position position="1"/>
    </location>
</feature>
<evidence type="ECO:0000256" key="3">
    <source>
        <dbReference type="SAM" id="MobiDB-lite"/>
    </source>
</evidence>
<feature type="domain" description="PDZ" evidence="6">
    <location>
        <begin position="522"/>
        <end position="593"/>
    </location>
</feature>
<dbReference type="GO" id="GO:0005085">
    <property type="term" value="F:guanyl-nucleotide exchange factor activity"/>
    <property type="evidence" value="ECO:0007669"/>
    <property type="project" value="UniProtKB-KW"/>
</dbReference>
<feature type="region of interest" description="Disordered" evidence="3">
    <location>
        <begin position="1171"/>
        <end position="1296"/>
    </location>
</feature>
<dbReference type="Proteomes" id="UP000230750">
    <property type="component" value="Unassembled WGS sequence"/>
</dbReference>
<dbReference type="SMART" id="SM00314">
    <property type="entry name" value="RA"/>
    <property type="match status" value="1"/>
</dbReference>
<dbReference type="PANTHER" id="PTHR23113">
    <property type="entry name" value="GUANINE NUCLEOTIDE EXCHANGE FACTOR"/>
    <property type="match status" value="1"/>
</dbReference>
<dbReference type="InterPro" id="IPR001895">
    <property type="entry name" value="RASGEF_cat_dom"/>
</dbReference>
<evidence type="ECO:0000313" key="9">
    <source>
        <dbReference type="EMBL" id="PIK41643.1"/>
    </source>
</evidence>
<feature type="region of interest" description="Disordered" evidence="3">
    <location>
        <begin position="218"/>
        <end position="240"/>
    </location>
</feature>
<feature type="compositionally biased region" description="Polar residues" evidence="3">
    <location>
        <begin position="1174"/>
        <end position="1186"/>
    </location>
</feature>
<dbReference type="Pfam" id="PF00617">
    <property type="entry name" value="RasGEF"/>
    <property type="match status" value="1"/>
</dbReference>
<dbReference type="Pfam" id="PF00788">
    <property type="entry name" value="RA"/>
    <property type="match status" value="1"/>
</dbReference>
<dbReference type="CDD" id="cd06755">
    <property type="entry name" value="PDZ_RapGEF2_RapGEF6-like"/>
    <property type="match status" value="1"/>
</dbReference>
<dbReference type="EMBL" id="MRZV01001001">
    <property type="protein sequence ID" value="PIK41643.1"/>
    <property type="molecule type" value="Genomic_DNA"/>
</dbReference>
<sequence>ELQNIFCHLHDLEALRSLREQAIREISKSVRYEKREANEILYCRENLSTCWYILLSGSVFIDHAMYLPRASFGKRTSGTGRRETDCLILETSELLVIDYPDAQFLQPGQRQSGNQSNLERLMALESEDSKVSSSNRGRSLSEDRGQSLSDTEKTKKDIDDVHLVMEQEQGRRMQAPIAVLSTPTHTLSTGDRSSIHSSIGSSYSDLIAISSEFDQADTNSMGENAFDSDDDETSESSGSLHVRDIVRDCLEKEPSERTEDDIEILLDFMRHLPALSTMTMSVRKALCSFMVFAVVTDANTIVMKDKEELDSWSVILNGHVEITKADGSIEQLHLGDSFGVRASMEKQFHEGVMKTTVDDCQFVCIAQEHYCRILTQGEENKQEIKEDGQTVMVMEPRVVDDRRQGYIVIKGIPEKMIGHLMADQHLVDPTYVEDFLMTYRAYMSSPQKICDSLLKWFEDETKRDKVTRSVLLWVNNYYNDFENNADMIEFLEEFEDNLEREEMGPQLRLLHIAGAAKAKPRTMILARSDRDSPLSCSIVGGWEKRMSIFISKVEKGSKAQKVGLRKGDQILDVNGHNFEHMTKVKALEILKGTTHLSITVKYNTLAFRDILASQDSQNWGRQTSQDIALLQTDPRARLTIPDIALSMHKAAPEIKDKKGDKKSGYRTLGHKNKLQKAMARISILPNKGSSNSGRNMDDTASTTSSQSHNRSASLGTSPYLSNSNPDLSTASFATTYDANYPYQSNVPDDVLKIFRADQSCKYFLVHKETSAGEIVMLAIQEFGITDTTPGQYCLCEVTVGQGGLVKQKRLPDHQSNISEKLSLSGRLFLRNNMSSEVLVSDELAVELLKESSVTFLQLDPIEVATQLSLRDYKIFQRIESTDFIDNLFDLPRPVQDSDALKEFEDLVNLEMFWVVSEVCLESSMVKRAKMLKHFIKIAKHCKDCRNFNSMFSLISGLGQGSVSRLKNTWDKVPSKYIKMFEDLTELLDPSRNMSKYRNLLNAESVQPPLDPKHLLVPNSGHGAGGTLPRKRSRERRISAALNPKKMWEEAQMARRVILYLENVKIIQDEEELREMSLKCEAVPSNTGSFATLPRRKPKDPVSNSTPSSPSNSHNPSPTHSASNVKQQEEKMKQLIYKDAPKTSFGVTSPKNLKKILALSEEGDKRIKNMKFDQGTVSEGNIAGSSPPSSPKHGFQRRAMKKSTQPQGRGPRQLSPQRSDSGYGGSDAGSTSSRLDQDPKRRHTVAPTRHFSTSSQEMMERKPPDYEEAARRARQLSGSQGEAYDYLDSDDEQVSVV</sequence>
<evidence type="ECO:0000256" key="2">
    <source>
        <dbReference type="PROSITE-ProRule" id="PRU00168"/>
    </source>
</evidence>
<feature type="domain" description="Ras-GEF" evidence="4">
    <location>
        <begin position="859"/>
        <end position="1094"/>
    </location>
</feature>
<feature type="compositionally biased region" description="Low complexity" evidence="3">
    <location>
        <begin position="1102"/>
        <end position="1123"/>
    </location>
</feature>
<dbReference type="Pfam" id="PF00618">
    <property type="entry name" value="RasGEF_N"/>
    <property type="match status" value="1"/>
</dbReference>
<dbReference type="OrthoDB" id="21144at2759"/>
<dbReference type="InterPro" id="IPR018490">
    <property type="entry name" value="cNMP-bd_dom_sf"/>
</dbReference>
<dbReference type="Gene3D" id="1.20.870.10">
    <property type="entry name" value="Son of sevenless (SoS) protein Chain: S domain 1"/>
    <property type="match status" value="1"/>
</dbReference>
<accession>A0A2G8K0Y6</accession>
<feature type="region of interest" description="Disordered" evidence="3">
    <location>
        <begin position="684"/>
        <end position="722"/>
    </location>
</feature>
<feature type="compositionally biased region" description="Polar residues" evidence="3">
    <location>
        <begin position="687"/>
        <end position="722"/>
    </location>
</feature>
<feature type="domain" description="Ras-associating" evidence="7">
    <location>
        <begin position="747"/>
        <end position="834"/>
    </location>
</feature>
<dbReference type="PROSITE" id="PS50106">
    <property type="entry name" value="PDZ"/>
    <property type="match status" value="1"/>
</dbReference>
<dbReference type="SMART" id="SM00228">
    <property type="entry name" value="PDZ"/>
    <property type="match status" value="1"/>
</dbReference>
<dbReference type="SUPFAM" id="SSF51206">
    <property type="entry name" value="cAMP-binding domain-like"/>
    <property type="match status" value="2"/>
</dbReference>
<dbReference type="SUPFAM" id="SSF48366">
    <property type="entry name" value="Ras GEF"/>
    <property type="match status" value="1"/>
</dbReference>
<evidence type="ECO:0000259" key="5">
    <source>
        <dbReference type="PROSITE" id="PS50042"/>
    </source>
</evidence>
<dbReference type="InterPro" id="IPR014710">
    <property type="entry name" value="RmlC-like_jellyroll"/>
</dbReference>
<dbReference type="PROSITE" id="PS50200">
    <property type="entry name" value="RA"/>
    <property type="match status" value="1"/>
</dbReference>
<evidence type="ECO:0000259" key="8">
    <source>
        <dbReference type="PROSITE" id="PS50212"/>
    </source>
</evidence>
<name>A0A2G8K0Y6_STIJA</name>
<feature type="region of interest" description="Disordered" evidence="3">
    <location>
        <begin position="125"/>
        <end position="157"/>
    </location>
</feature>
<dbReference type="SMART" id="SM00229">
    <property type="entry name" value="RasGEFN"/>
    <property type="match status" value="1"/>
</dbReference>
<dbReference type="Pfam" id="PF00595">
    <property type="entry name" value="PDZ"/>
    <property type="match status" value="1"/>
</dbReference>
<evidence type="ECO:0000259" key="4">
    <source>
        <dbReference type="PROSITE" id="PS50009"/>
    </source>
</evidence>
<comment type="caution">
    <text evidence="9">The sequence shown here is derived from an EMBL/GenBank/DDBJ whole genome shotgun (WGS) entry which is preliminary data.</text>
</comment>
<protein>
    <submittedName>
        <fullName evidence="9">Putative rap guanine nucleotide exchange factor 2 isoform X1</fullName>
    </submittedName>
</protein>
<dbReference type="Gene3D" id="1.10.840.10">
    <property type="entry name" value="Ras guanine-nucleotide exchange factors catalytic domain"/>
    <property type="match status" value="1"/>
</dbReference>
<dbReference type="InterPro" id="IPR036034">
    <property type="entry name" value="PDZ_sf"/>
</dbReference>
<dbReference type="SMART" id="SM00100">
    <property type="entry name" value="cNMP"/>
    <property type="match status" value="2"/>
</dbReference>
<dbReference type="InterPro" id="IPR001478">
    <property type="entry name" value="PDZ"/>
</dbReference>
<dbReference type="CDD" id="cd01785">
    <property type="entry name" value="RA_PDZ-GEF1"/>
    <property type="match status" value="1"/>
</dbReference>
<evidence type="ECO:0000259" key="7">
    <source>
        <dbReference type="PROSITE" id="PS50200"/>
    </source>
</evidence>